<protein>
    <submittedName>
        <fullName evidence="4">BlaR1 peptidase M56</fullName>
    </submittedName>
</protein>
<evidence type="ECO:0000256" key="2">
    <source>
        <dbReference type="SAM" id="Phobius"/>
    </source>
</evidence>
<accession>A0A1H3T474</accession>
<sequence length="678" mass="78650">MIMEGFNTWIPETYQIALGWMILHALWQIAGIGLLLWLSQRLFQHKSAAFKYRLSISSLLLIAMASILTFSYYSGREADTTPSNERMITQYPDDSISLLSQAQVEGLVLEGDPMDFSVLIQKLEKGLPTLVNIWMIGALLFMVRLGGSLADIRNLRNKTHQSPDPKWVTFIENQKRKLNLKTPIALFQSFHVDVPMAYGIFKPVILIPTSLVFQLSPLQLEAILTHELAHIKRHDYLINLFQSMLEVIFFFHPVFWWINKIAREQRENACDDLAIQLDIKPKDLAYGLANVLNHAQTKAPEIAMAAARHNNPTLDRIKRIMGIKTSPSQPTTSISITMIMTLILSATLLVGASEESAKTSLEDLIATELKTSTIEKEWTNLFSYAQAMRNDTLPHSIKDSIPNKKWEEMTEKEQEKMIKELAQLESLNHLNFNFKDLEPAFHNLNELLMNFKGSNFIFGDSLNLPPMVFQEIPTPKFNFENLPKFDFDNQQFKILLPDSSFFSAIPAFKFNKGDSTWNSFAVDGLAFQMDTSKKSKEERDQMIRELKEKLAAQGEQRKEALQKMQKERETMLQGLAQKREEFQSQIQPQIREYQAKIQEWQKENEPMLQEYQAKMKAWQEETKPRMEEFQKQMEAWQKENQVHMKAFEKKMEEWQKNHQKELMELQEKIEKSVKKGSD</sequence>
<feature type="transmembrane region" description="Helical" evidence="2">
    <location>
        <begin position="133"/>
        <end position="152"/>
    </location>
</feature>
<keyword evidence="2" id="KW-0472">Membrane</keyword>
<feature type="coiled-coil region" evidence="1">
    <location>
        <begin position="543"/>
        <end position="675"/>
    </location>
</feature>
<keyword evidence="1" id="KW-0175">Coiled coil</keyword>
<dbReference type="PANTHER" id="PTHR34978">
    <property type="entry name" value="POSSIBLE SENSOR-TRANSDUCER PROTEIN BLAR"/>
    <property type="match status" value="1"/>
</dbReference>
<reference evidence="4 5" key="1">
    <citation type="submission" date="2016-10" db="EMBL/GenBank/DDBJ databases">
        <authorList>
            <person name="Varghese N."/>
            <person name="Submissions S."/>
        </authorList>
    </citation>
    <scope>NUCLEOTIDE SEQUENCE [LARGE SCALE GENOMIC DNA]</scope>
    <source>
        <strain evidence="4 5">DSM 17997</strain>
    </source>
</reference>
<keyword evidence="2" id="KW-0812">Transmembrane</keyword>
<dbReference type="Proteomes" id="UP000199663">
    <property type="component" value="Unassembled WGS sequence"/>
</dbReference>
<dbReference type="InterPro" id="IPR052173">
    <property type="entry name" value="Beta-lactam_resp_regulator"/>
</dbReference>
<feature type="transmembrane region" description="Helical" evidence="2">
    <location>
        <begin position="236"/>
        <end position="258"/>
    </location>
</feature>
<evidence type="ECO:0000259" key="3">
    <source>
        <dbReference type="Pfam" id="PF05569"/>
    </source>
</evidence>
<proteinExistence type="predicted"/>
<evidence type="ECO:0000256" key="1">
    <source>
        <dbReference type="SAM" id="Coils"/>
    </source>
</evidence>
<feature type="transmembrane region" description="Helical" evidence="2">
    <location>
        <begin position="50"/>
        <end position="73"/>
    </location>
</feature>
<gene>
    <name evidence="4" type="ORF">SAMN05444412_11538</name>
</gene>
<keyword evidence="2" id="KW-1133">Transmembrane helix</keyword>
<dbReference type="Gene3D" id="3.30.2010.10">
    <property type="entry name" value="Metalloproteases ('zincins'), catalytic domain"/>
    <property type="match status" value="1"/>
</dbReference>
<dbReference type="PANTHER" id="PTHR34978:SF3">
    <property type="entry name" value="SLR0241 PROTEIN"/>
    <property type="match status" value="1"/>
</dbReference>
<keyword evidence="5" id="KW-1185">Reference proteome</keyword>
<dbReference type="CDD" id="cd07341">
    <property type="entry name" value="M56_BlaR1_MecR1_like"/>
    <property type="match status" value="1"/>
</dbReference>
<dbReference type="EMBL" id="FNQC01000015">
    <property type="protein sequence ID" value="SDZ45004.1"/>
    <property type="molecule type" value="Genomic_DNA"/>
</dbReference>
<name>A0A1H3T474_9BACT</name>
<dbReference type="Pfam" id="PF05569">
    <property type="entry name" value="Peptidase_M56"/>
    <property type="match status" value="1"/>
</dbReference>
<organism evidence="4 5">
    <name type="scientific">Rhodonellum ikkaensis</name>
    <dbReference type="NCBI Taxonomy" id="336829"/>
    <lineage>
        <taxon>Bacteria</taxon>
        <taxon>Pseudomonadati</taxon>
        <taxon>Bacteroidota</taxon>
        <taxon>Cytophagia</taxon>
        <taxon>Cytophagales</taxon>
        <taxon>Cytophagaceae</taxon>
        <taxon>Rhodonellum</taxon>
    </lineage>
</organism>
<feature type="domain" description="Peptidase M56" evidence="3">
    <location>
        <begin position="32"/>
        <end position="317"/>
    </location>
</feature>
<feature type="transmembrane region" description="Helical" evidence="2">
    <location>
        <begin position="16"/>
        <end position="38"/>
    </location>
</feature>
<evidence type="ECO:0000313" key="4">
    <source>
        <dbReference type="EMBL" id="SDZ45004.1"/>
    </source>
</evidence>
<evidence type="ECO:0000313" key="5">
    <source>
        <dbReference type="Proteomes" id="UP000199663"/>
    </source>
</evidence>
<comment type="caution">
    <text evidence="4">The sequence shown here is derived from an EMBL/GenBank/DDBJ whole genome shotgun (WGS) entry which is preliminary data.</text>
</comment>
<dbReference type="InterPro" id="IPR008756">
    <property type="entry name" value="Peptidase_M56"/>
</dbReference>